<feature type="non-terminal residue" evidence="4">
    <location>
        <position position="264"/>
    </location>
</feature>
<dbReference type="PROSITE" id="PS50113">
    <property type="entry name" value="PAC"/>
    <property type="match status" value="1"/>
</dbReference>
<evidence type="ECO:0000259" key="1">
    <source>
        <dbReference type="PROSITE" id="PS50110"/>
    </source>
</evidence>
<dbReference type="GO" id="GO:0000160">
    <property type="term" value="P:phosphorelay signal transduction system"/>
    <property type="evidence" value="ECO:0007669"/>
    <property type="project" value="InterPro"/>
</dbReference>
<dbReference type="InterPro" id="IPR000700">
    <property type="entry name" value="PAS-assoc_C"/>
</dbReference>
<dbReference type="InterPro" id="IPR013656">
    <property type="entry name" value="PAS_4"/>
</dbReference>
<dbReference type="SMART" id="SM00448">
    <property type="entry name" value="REC"/>
    <property type="match status" value="1"/>
</dbReference>
<feature type="domain" description="PAS" evidence="2">
    <location>
        <begin position="140"/>
        <end position="213"/>
    </location>
</feature>
<dbReference type="SUPFAM" id="SSF52172">
    <property type="entry name" value="CheY-like"/>
    <property type="match status" value="1"/>
</dbReference>
<proteinExistence type="predicted"/>
<sequence>MVAPLRLLIVEDNDDDAQLVLVKLRRAGYDTEFVRVDSESGFRAALENTHWQIVVSDYSMPSFSGLKALKILREHNHDTPFILVSGTVGEEIAVEAMRGGANDYIMKDNMARLVPAIERELRECRERSDRQRTEEALYQERERALITLHSIGDGVITTDAEGRVDYMNPVAEKVTGWTYDEALGHLLADVLPLVDESTRHPVENPANISLRTGRTVALTEQYILVNRSGQEFHIKDSAAPILDRENRIIGSVLVFHDITREHHM</sequence>
<dbReference type="PROSITE" id="PS50112">
    <property type="entry name" value="PAS"/>
    <property type="match status" value="1"/>
</dbReference>
<dbReference type="InterPro" id="IPR001610">
    <property type="entry name" value="PAC"/>
</dbReference>
<feature type="domain" description="PAC" evidence="3">
    <location>
        <begin position="218"/>
        <end position="264"/>
    </location>
</feature>
<dbReference type="PROSITE" id="PS50110">
    <property type="entry name" value="RESPONSE_REGULATORY"/>
    <property type="match status" value="1"/>
</dbReference>
<dbReference type="PANTHER" id="PTHR44757">
    <property type="entry name" value="DIGUANYLATE CYCLASE DGCP"/>
    <property type="match status" value="1"/>
</dbReference>
<reference evidence="4" key="1">
    <citation type="submission" date="2018-06" db="EMBL/GenBank/DDBJ databases">
        <authorList>
            <person name="Zhirakovskaya E."/>
        </authorList>
    </citation>
    <scope>NUCLEOTIDE SEQUENCE</scope>
</reference>
<accession>A0A3B0YN72</accession>
<dbReference type="AlphaFoldDB" id="A0A3B0YN72"/>
<keyword evidence="4" id="KW-0808">Transferase</keyword>
<dbReference type="Pfam" id="PF00072">
    <property type="entry name" value="Response_reg"/>
    <property type="match status" value="1"/>
</dbReference>
<dbReference type="CDD" id="cd00130">
    <property type="entry name" value="PAS"/>
    <property type="match status" value="1"/>
</dbReference>
<dbReference type="InterPro" id="IPR001789">
    <property type="entry name" value="Sig_transdc_resp-reg_receiver"/>
</dbReference>
<dbReference type="SMART" id="SM00086">
    <property type="entry name" value="PAC"/>
    <property type="match status" value="1"/>
</dbReference>
<dbReference type="InterPro" id="IPR011006">
    <property type="entry name" value="CheY-like_superfamily"/>
</dbReference>
<dbReference type="Pfam" id="PF08448">
    <property type="entry name" value="PAS_4"/>
    <property type="match status" value="1"/>
</dbReference>
<dbReference type="PANTHER" id="PTHR44757:SF4">
    <property type="entry name" value="DIGUANYLATE CYCLASE DGCE-RELATED"/>
    <property type="match status" value="1"/>
</dbReference>
<dbReference type="NCBIfam" id="TIGR00229">
    <property type="entry name" value="sensory_box"/>
    <property type="match status" value="1"/>
</dbReference>
<dbReference type="GO" id="GO:0016301">
    <property type="term" value="F:kinase activity"/>
    <property type="evidence" value="ECO:0007669"/>
    <property type="project" value="UniProtKB-KW"/>
</dbReference>
<dbReference type="InterPro" id="IPR052155">
    <property type="entry name" value="Biofilm_reg_signaling"/>
</dbReference>
<dbReference type="EMBL" id="UOFK01000312">
    <property type="protein sequence ID" value="VAW82365.1"/>
    <property type="molecule type" value="Genomic_DNA"/>
</dbReference>
<gene>
    <name evidence="4" type="ORF">MNBD_GAMMA13-145</name>
</gene>
<protein>
    <submittedName>
        <fullName evidence="4">Sensory box histidine kinase/response regulator</fullName>
    </submittedName>
</protein>
<dbReference type="CDD" id="cd00156">
    <property type="entry name" value="REC"/>
    <property type="match status" value="1"/>
</dbReference>
<dbReference type="Gene3D" id="3.30.450.20">
    <property type="entry name" value="PAS domain"/>
    <property type="match status" value="1"/>
</dbReference>
<evidence type="ECO:0000259" key="3">
    <source>
        <dbReference type="PROSITE" id="PS50113"/>
    </source>
</evidence>
<name>A0A3B0YN72_9ZZZZ</name>
<evidence type="ECO:0000313" key="4">
    <source>
        <dbReference type="EMBL" id="VAW82365.1"/>
    </source>
</evidence>
<feature type="domain" description="Response regulatory" evidence="1">
    <location>
        <begin position="6"/>
        <end position="122"/>
    </location>
</feature>
<dbReference type="SMART" id="SM00091">
    <property type="entry name" value="PAS"/>
    <property type="match status" value="1"/>
</dbReference>
<dbReference type="InterPro" id="IPR035965">
    <property type="entry name" value="PAS-like_dom_sf"/>
</dbReference>
<organism evidence="4">
    <name type="scientific">hydrothermal vent metagenome</name>
    <dbReference type="NCBI Taxonomy" id="652676"/>
    <lineage>
        <taxon>unclassified sequences</taxon>
        <taxon>metagenomes</taxon>
        <taxon>ecological metagenomes</taxon>
    </lineage>
</organism>
<dbReference type="SUPFAM" id="SSF55785">
    <property type="entry name" value="PYP-like sensor domain (PAS domain)"/>
    <property type="match status" value="1"/>
</dbReference>
<dbReference type="Gene3D" id="3.40.50.2300">
    <property type="match status" value="1"/>
</dbReference>
<keyword evidence="4" id="KW-0418">Kinase</keyword>
<dbReference type="InterPro" id="IPR000014">
    <property type="entry name" value="PAS"/>
</dbReference>
<evidence type="ECO:0000259" key="2">
    <source>
        <dbReference type="PROSITE" id="PS50112"/>
    </source>
</evidence>